<evidence type="ECO:0000256" key="2">
    <source>
        <dbReference type="ARBA" id="ARBA00022741"/>
    </source>
</evidence>
<dbReference type="InterPro" id="IPR017441">
    <property type="entry name" value="Protein_kinase_ATP_BS"/>
</dbReference>
<dbReference type="Gene3D" id="3.30.200.20">
    <property type="entry name" value="Phosphorylase Kinase, domain 1"/>
    <property type="match status" value="1"/>
</dbReference>
<evidence type="ECO:0000259" key="7">
    <source>
        <dbReference type="PROSITE" id="PS50011"/>
    </source>
</evidence>
<keyword evidence="3 8" id="KW-0418">Kinase</keyword>
<dbReference type="GO" id="GO:0004674">
    <property type="term" value="F:protein serine/threonine kinase activity"/>
    <property type="evidence" value="ECO:0007669"/>
    <property type="project" value="UniProtKB-EC"/>
</dbReference>
<protein>
    <submittedName>
        <fullName evidence="8">Serine/threonine-protein kinase</fullName>
        <ecNumber evidence="8">2.7.11.1</ecNumber>
    </submittedName>
</protein>
<feature type="compositionally biased region" description="Pro residues" evidence="6">
    <location>
        <begin position="442"/>
        <end position="453"/>
    </location>
</feature>
<dbReference type="PANTHER" id="PTHR43289:SF30">
    <property type="entry name" value="NON-SPECIFIC SERINE_THREONINE PROTEIN KINASE"/>
    <property type="match status" value="1"/>
</dbReference>
<feature type="region of interest" description="Disordered" evidence="6">
    <location>
        <begin position="303"/>
        <end position="346"/>
    </location>
</feature>
<dbReference type="HOGENOM" id="CLU_019778_0_0_7"/>
<keyword evidence="1 8" id="KW-0808">Transferase</keyword>
<dbReference type="SUPFAM" id="SSF56112">
    <property type="entry name" value="Protein kinase-like (PK-like)"/>
    <property type="match status" value="1"/>
</dbReference>
<dbReference type="PROSITE" id="PS00107">
    <property type="entry name" value="PROTEIN_KINASE_ATP"/>
    <property type="match status" value="1"/>
</dbReference>
<feature type="compositionally biased region" description="Pro residues" evidence="6">
    <location>
        <begin position="361"/>
        <end position="371"/>
    </location>
</feature>
<evidence type="ECO:0000256" key="1">
    <source>
        <dbReference type="ARBA" id="ARBA00022679"/>
    </source>
</evidence>
<evidence type="ECO:0000256" key="3">
    <source>
        <dbReference type="ARBA" id="ARBA00022777"/>
    </source>
</evidence>
<proteinExistence type="predicted"/>
<dbReference type="PRINTS" id="PR01217">
    <property type="entry name" value="PRICHEXTENSN"/>
</dbReference>
<dbReference type="PROSITE" id="PS00108">
    <property type="entry name" value="PROTEIN_KINASE_ST"/>
    <property type="match status" value="1"/>
</dbReference>
<feature type="region of interest" description="Disordered" evidence="6">
    <location>
        <begin position="419"/>
        <end position="499"/>
    </location>
</feature>
<feature type="compositionally biased region" description="Pro residues" evidence="6">
    <location>
        <begin position="460"/>
        <end position="475"/>
    </location>
</feature>
<evidence type="ECO:0000256" key="5">
    <source>
        <dbReference type="PROSITE-ProRule" id="PRU10141"/>
    </source>
</evidence>
<dbReference type="Pfam" id="PF00069">
    <property type="entry name" value="Pkinase"/>
    <property type="match status" value="1"/>
</dbReference>
<reference evidence="8 9" key="1">
    <citation type="journal article" date="2011" name="Mol. Biol. Evol.">
        <title>Comparative genomic analysis of fruiting body formation in Myxococcales.</title>
        <authorList>
            <person name="Huntley S."/>
            <person name="Hamann N."/>
            <person name="Wegener-Feldbrugge S."/>
            <person name="Treuner-Lange A."/>
            <person name="Kube M."/>
            <person name="Reinhardt R."/>
            <person name="Klages S."/>
            <person name="Muller R."/>
            <person name="Ronning C.M."/>
            <person name="Nierman W.C."/>
            <person name="Sogaard-Andersen L."/>
        </authorList>
    </citation>
    <scope>NUCLEOTIDE SEQUENCE [LARGE SCALE GENOMIC DNA]</scope>
    <source>
        <strain evidence="8 9">DW4/3-1</strain>
    </source>
</reference>
<gene>
    <name evidence="8" type="ordered locus">STAUR_0454</name>
</gene>
<name>E3FRS8_STIAD</name>
<dbReference type="Proteomes" id="UP000001351">
    <property type="component" value="Chromosome"/>
</dbReference>
<evidence type="ECO:0000313" key="9">
    <source>
        <dbReference type="Proteomes" id="UP000001351"/>
    </source>
</evidence>
<evidence type="ECO:0000256" key="4">
    <source>
        <dbReference type="ARBA" id="ARBA00022840"/>
    </source>
</evidence>
<feature type="region of interest" description="Disordered" evidence="6">
    <location>
        <begin position="360"/>
        <end position="390"/>
    </location>
</feature>
<dbReference type="InterPro" id="IPR011009">
    <property type="entry name" value="Kinase-like_dom_sf"/>
</dbReference>
<dbReference type="AlphaFoldDB" id="E3FRS8"/>
<feature type="compositionally biased region" description="Pro residues" evidence="6">
    <location>
        <begin position="423"/>
        <end position="432"/>
    </location>
</feature>
<dbReference type="CDD" id="cd14014">
    <property type="entry name" value="STKc_PknB_like"/>
    <property type="match status" value="1"/>
</dbReference>
<dbReference type="InterPro" id="IPR000719">
    <property type="entry name" value="Prot_kinase_dom"/>
</dbReference>
<dbReference type="GO" id="GO:0005524">
    <property type="term" value="F:ATP binding"/>
    <property type="evidence" value="ECO:0007669"/>
    <property type="project" value="UniProtKB-UniRule"/>
</dbReference>
<dbReference type="PROSITE" id="PS50011">
    <property type="entry name" value="PROTEIN_KINASE_DOM"/>
    <property type="match status" value="1"/>
</dbReference>
<evidence type="ECO:0000256" key="6">
    <source>
        <dbReference type="SAM" id="MobiDB-lite"/>
    </source>
</evidence>
<dbReference type="InterPro" id="IPR008271">
    <property type="entry name" value="Ser/Thr_kinase_AS"/>
</dbReference>
<dbReference type="KEGG" id="sur:STAUR_0454"/>
<dbReference type="SMART" id="SM00220">
    <property type="entry name" value="S_TKc"/>
    <property type="match status" value="1"/>
</dbReference>
<evidence type="ECO:0000313" key="8">
    <source>
        <dbReference type="EMBL" id="ADO68263.1"/>
    </source>
</evidence>
<feature type="compositionally biased region" description="Low complexity" evidence="6">
    <location>
        <begin position="335"/>
        <end position="346"/>
    </location>
</feature>
<dbReference type="Gene3D" id="1.10.510.10">
    <property type="entry name" value="Transferase(Phosphotransferase) domain 1"/>
    <property type="match status" value="1"/>
</dbReference>
<dbReference type="EMBL" id="CP002271">
    <property type="protein sequence ID" value="ADO68263.1"/>
    <property type="molecule type" value="Genomic_DNA"/>
</dbReference>
<feature type="domain" description="Protein kinase" evidence="7">
    <location>
        <begin position="19"/>
        <end position="287"/>
    </location>
</feature>
<dbReference type="OrthoDB" id="9801841at2"/>
<dbReference type="STRING" id="378806.STAUR_0454"/>
<dbReference type="PANTHER" id="PTHR43289">
    <property type="entry name" value="MITOGEN-ACTIVATED PROTEIN KINASE KINASE KINASE 20-RELATED"/>
    <property type="match status" value="1"/>
</dbReference>
<dbReference type="EC" id="2.7.11.1" evidence="8"/>
<organism evidence="8 9">
    <name type="scientific">Stigmatella aurantiaca (strain DW4/3-1)</name>
    <dbReference type="NCBI Taxonomy" id="378806"/>
    <lineage>
        <taxon>Bacteria</taxon>
        <taxon>Pseudomonadati</taxon>
        <taxon>Myxococcota</taxon>
        <taxon>Myxococcia</taxon>
        <taxon>Myxococcales</taxon>
        <taxon>Cystobacterineae</taxon>
        <taxon>Archangiaceae</taxon>
        <taxon>Stigmatella</taxon>
    </lineage>
</organism>
<keyword evidence="4 5" id="KW-0067">ATP-binding</keyword>
<accession>E3FRS8</accession>
<keyword evidence="9" id="KW-1185">Reference proteome</keyword>
<dbReference type="eggNOG" id="COG0515">
    <property type="taxonomic scope" value="Bacteria"/>
</dbReference>
<sequence>MNSSSSVEIRIGTIIRDTYELTSLLGRGGMGSVFAARHLRLPGKQVAVKVLTYDEELSREQLTRFRREAEIASQLGHPNIIEVFDFHTLENGTPYLVMELLRGDSLSRRIRQAPLPFPEVFSIARQMGSALQAAHTAGVVHRDLKPANVFLVPIESEGMVGERVKLLDFGISKILASQTLQTQNDVLMGTPRYMAPEQALGRNNEVDGRTDLFAFAAILYEMLSGQPPFGGTSIAEIIYRVVNEQPESLAKLCPQLPPPAAAAIEKALAKSPKDRQPDVATFIAELTGTPLQVFPKRGAEVSLGQPRGALSQAEASIPDEERDTGDTFVKPNTGASSEAAASPANSYNTQAAFQARKDPSIAPPVAAPAPAPSHAMSPERPSALPPPSSGKRPGWVLPAILGGVVLLGGGLFAVTQLPASTPSTPPVSPPSQTPVVAEEKPTPPVVEPTPPPTAVVTAPPQKPVEEPSPTPPPLQDDPSDTKPSSRPPVRTGKTETLPDSVKKELAAAERALSAGNTREAIESAHRSQRIQVTGAAYALLARAYCRQGDISNAKAQWRNVPNTYRGKVSKYCKGYEIEF</sequence>
<feature type="binding site" evidence="5">
    <location>
        <position position="49"/>
    </location>
    <ligand>
        <name>ATP</name>
        <dbReference type="ChEBI" id="CHEBI:30616"/>
    </ligand>
</feature>
<keyword evidence="2 5" id="KW-0547">Nucleotide-binding</keyword>